<evidence type="ECO:0000256" key="1">
    <source>
        <dbReference type="SAM" id="MobiDB-lite"/>
    </source>
</evidence>
<accession>A0A165CBQ9</accession>
<dbReference type="RefSeq" id="XP_040760262.1">
    <property type="nucleotide sequence ID" value="XM_040902312.1"/>
</dbReference>
<feature type="region of interest" description="Disordered" evidence="1">
    <location>
        <begin position="724"/>
        <end position="824"/>
    </location>
</feature>
<organism evidence="2 3">
    <name type="scientific">Laetiporus sulphureus 93-53</name>
    <dbReference type="NCBI Taxonomy" id="1314785"/>
    <lineage>
        <taxon>Eukaryota</taxon>
        <taxon>Fungi</taxon>
        <taxon>Dikarya</taxon>
        <taxon>Basidiomycota</taxon>
        <taxon>Agaricomycotina</taxon>
        <taxon>Agaricomycetes</taxon>
        <taxon>Polyporales</taxon>
        <taxon>Laetiporus</taxon>
    </lineage>
</organism>
<feature type="compositionally biased region" description="Low complexity" evidence="1">
    <location>
        <begin position="132"/>
        <end position="150"/>
    </location>
</feature>
<feature type="compositionally biased region" description="Pro residues" evidence="1">
    <location>
        <begin position="354"/>
        <end position="378"/>
    </location>
</feature>
<feature type="compositionally biased region" description="Polar residues" evidence="1">
    <location>
        <begin position="151"/>
        <end position="176"/>
    </location>
</feature>
<feature type="compositionally biased region" description="Low complexity" evidence="1">
    <location>
        <begin position="1"/>
        <end position="17"/>
    </location>
</feature>
<dbReference type="AlphaFoldDB" id="A0A165CBQ9"/>
<feature type="compositionally biased region" description="Low complexity" evidence="1">
    <location>
        <begin position="615"/>
        <end position="636"/>
    </location>
</feature>
<feature type="region of interest" description="Disordered" evidence="1">
    <location>
        <begin position="132"/>
        <end position="235"/>
    </location>
</feature>
<reference evidence="2 3" key="1">
    <citation type="journal article" date="2016" name="Mol. Biol. Evol.">
        <title>Comparative Genomics of Early-Diverging Mushroom-Forming Fungi Provides Insights into the Origins of Lignocellulose Decay Capabilities.</title>
        <authorList>
            <person name="Nagy L.G."/>
            <person name="Riley R."/>
            <person name="Tritt A."/>
            <person name="Adam C."/>
            <person name="Daum C."/>
            <person name="Floudas D."/>
            <person name="Sun H."/>
            <person name="Yadav J.S."/>
            <person name="Pangilinan J."/>
            <person name="Larsson K.H."/>
            <person name="Matsuura K."/>
            <person name="Barry K."/>
            <person name="Labutti K."/>
            <person name="Kuo R."/>
            <person name="Ohm R.A."/>
            <person name="Bhattacharya S.S."/>
            <person name="Shirouzu T."/>
            <person name="Yoshinaga Y."/>
            <person name="Martin F.M."/>
            <person name="Grigoriev I.V."/>
            <person name="Hibbett D.S."/>
        </authorList>
    </citation>
    <scope>NUCLEOTIDE SEQUENCE [LARGE SCALE GENOMIC DNA]</scope>
    <source>
        <strain evidence="2 3">93-53</strain>
    </source>
</reference>
<feature type="region of interest" description="Disordered" evidence="1">
    <location>
        <begin position="291"/>
        <end position="310"/>
    </location>
</feature>
<name>A0A165CBQ9_9APHY</name>
<dbReference type="InParanoid" id="A0A165CBQ9"/>
<evidence type="ECO:0000313" key="2">
    <source>
        <dbReference type="EMBL" id="KZT02522.1"/>
    </source>
</evidence>
<feature type="compositionally biased region" description="Low complexity" evidence="1">
    <location>
        <begin position="799"/>
        <end position="821"/>
    </location>
</feature>
<feature type="compositionally biased region" description="Polar residues" evidence="1">
    <location>
        <begin position="864"/>
        <end position="877"/>
    </location>
</feature>
<dbReference type="EMBL" id="KV427651">
    <property type="protein sequence ID" value="KZT02522.1"/>
    <property type="molecule type" value="Genomic_DNA"/>
</dbReference>
<keyword evidence="3" id="KW-1185">Reference proteome</keyword>
<proteinExistence type="predicted"/>
<protein>
    <submittedName>
        <fullName evidence="2">Uncharacterized protein</fullName>
    </submittedName>
</protein>
<feature type="region of interest" description="Disordered" evidence="1">
    <location>
        <begin position="615"/>
        <end position="639"/>
    </location>
</feature>
<feature type="region of interest" description="Disordered" evidence="1">
    <location>
        <begin position="315"/>
        <end position="510"/>
    </location>
</feature>
<feature type="region of interest" description="Disordered" evidence="1">
    <location>
        <begin position="864"/>
        <end position="898"/>
    </location>
</feature>
<evidence type="ECO:0000313" key="3">
    <source>
        <dbReference type="Proteomes" id="UP000076871"/>
    </source>
</evidence>
<feature type="region of interest" description="Disordered" evidence="1">
    <location>
        <begin position="563"/>
        <end position="582"/>
    </location>
</feature>
<dbReference type="GeneID" id="63819343"/>
<dbReference type="Proteomes" id="UP000076871">
    <property type="component" value="Unassembled WGS sequence"/>
</dbReference>
<gene>
    <name evidence="2" type="ORF">LAESUDRAFT_401492</name>
</gene>
<dbReference type="STRING" id="1314785.A0A165CBQ9"/>
<feature type="compositionally biased region" description="Basic and acidic residues" evidence="1">
    <location>
        <begin position="442"/>
        <end position="455"/>
    </location>
</feature>
<dbReference type="OrthoDB" id="3064136at2759"/>
<feature type="compositionally biased region" description="Polar residues" evidence="1">
    <location>
        <begin position="888"/>
        <end position="897"/>
    </location>
</feature>
<feature type="compositionally biased region" description="Low complexity" evidence="1">
    <location>
        <begin position="746"/>
        <end position="757"/>
    </location>
</feature>
<sequence length="925" mass="97934">MSSPPSSSHTHTRTQSRSLREKRAGVPLLLSSFPVPPSHIPASFPLSPLSASSSSCYFTPLTTPLSANTNIPASASTSSTAALLHAALTAQNPPPCAPPVLPLPPVPGPSPLSDQETVLFLSAARARRVSKLSSASSRRSSLASSIHSASTPGLSPSASVTPAETRSLRSYSSNGSLKIPAPRYGGQEKSVGAEERICEEETEELTRVELDDIPSSHAHDRQSDEEENSLELSSPPLLRRLRHSVHDSISEIDMRDLPPLQEDVDIIERVRVPAVEGLPHRRSLGRALGFSATHERSSSQDSSVIWPPPTSRFSLTQLGFSPTHERGSSQGSSVIWPPTSRPLVQRIDTDKALPPLPPPSPSRSPSSSPSPTPAPAPAPEMRAESPDIKTILASTPRPRRKSSGSYISTRSLERTRSRAGVSAPALRRHMSEGVPGSRGRRTWGEDMTRRGSERGRRSRMPAMPPLPLPRGMSEFGMLDGEKGGGEGSGSEEEGRASGSDTDSSIDIHTPLPNLMLRDGLLSPNSKLLPHASPVGQVGAGERPGSHLSVASSVGSIMTKSGLYKDGRDTVQRRRRHRDGKLLRGGIGLTTGLGWSDSEDEGAPSPLTHQISAGLLRSSPSSLRSSQSHPSSRVTSSASLDTLEDDWHHVESARLSFPLDSPSEQRSARMLASSLNSMPSLGKMGAALRSPLKYVNEREEVGAQASSSSSVSAIPTTAARHTLPKARVGKEPASEVDETSDFGPAMRSRVASGGASSVHGSLRTPFTPSVKPLQVPRPLKLPQDQSRVRRPQDGTGPIRSVLSTGSVGSSSISNSTSSSGIVRPAERTRMQSLPQYSSSRHGHVPVRPSAITDPVVHTAPPTTSRFGATASAVSSPAQRPQPRIGTGMTYRTSGSSGLRPTMMRMPSSTRLAAAAASHNADVGVAF</sequence>
<feature type="region of interest" description="Disordered" evidence="1">
    <location>
        <begin position="1"/>
        <end position="23"/>
    </location>
</feature>